<feature type="transmembrane region" description="Helical" evidence="7">
    <location>
        <begin position="20"/>
        <end position="39"/>
    </location>
</feature>
<comment type="caution">
    <text evidence="9">The sequence shown here is derived from an EMBL/GenBank/DDBJ whole genome shotgun (WGS) entry which is preliminary data.</text>
</comment>
<protein>
    <recommendedName>
        <fullName evidence="8">Polysaccharide chain length determinant N-terminal domain-containing protein</fullName>
    </recommendedName>
</protein>
<keyword evidence="3 7" id="KW-0812">Transmembrane</keyword>
<dbReference type="AlphaFoldDB" id="A0A1F5R9Q0"/>
<evidence type="ECO:0000256" key="3">
    <source>
        <dbReference type="ARBA" id="ARBA00022692"/>
    </source>
</evidence>
<evidence type="ECO:0000256" key="2">
    <source>
        <dbReference type="ARBA" id="ARBA00022475"/>
    </source>
</evidence>
<comment type="subcellular location">
    <subcellularLocation>
        <location evidence="1">Cell membrane</location>
        <topology evidence="1">Multi-pass membrane protein</topology>
    </subcellularLocation>
</comment>
<feature type="transmembrane region" description="Helical" evidence="7">
    <location>
        <begin position="260"/>
        <end position="281"/>
    </location>
</feature>
<dbReference type="Proteomes" id="UP000177230">
    <property type="component" value="Unassembled WGS sequence"/>
</dbReference>
<evidence type="ECO:0000256" key="4">
    <source>
        <dbReference type="ARBA" id="ARBA00022989"/>
    </source>
</evidence>
<dbReference type="PANTHER" id="PTHR32309">
    <property type="entry name" value="TYROSINE-PROTEIN KINASE"/>
    <property type="match status" value="1"/>
</dbReference>
<reference evidence="9 10" key="1">
    <citation type="journal article" date="2016" name="Nat. Commun.">
        <title>Thousands of microbial genomes shed light on interconnected biogeochemical processes in an aquifer system.</title>
        <authorList>
            <person name="Anantharaman K."/>
            <person name="Brown C.T."/>
            <person name="Hug L.A."/>
            <person name="Sharon I."/>
            <person name="Castelle C.J."/>
            <person name="Probst A.J."/>
            <person name="Thomas B.C."/>
            <person name="Singh A."/>
            <person name="Wilkins M.J."/>
            <person name="Karaoz U."/>
            <person name="Brodie E.L."/>
            <person name="Williams K.H."/>
            <person name="Hubbard S.S."/>
            <person name="Banfield J.F."/>
        </authorList>
    </citation>
    <scope>NUCLEOTIDE SEQUENCE [LARGE SCALE GENOMIC DNA]</scope>
</reference>
<name>A0A1F5R9Q0_9BACT</name>
<evidence type="ECO:0000256" key="5">
    <source>
        <dbReference type="ARBA" id="ARBA00023136"/>
    </source>
</evidence>
<accession>A0A1F5R9Q0</accession>
<dbReference type="EMBL" id="MFFM01000037">
    <property type="protein sequence ID" value="OGF11146.1"/>
    <property type="molecule type" value="Genomic_DNA"/>
</dbReference>
<organism evidence="9 10">
    <name type="scientific">Candidatus Edwardsbacteria bacterium GWF2_54_11</name>
    <dbReference type="NCBI Taxonomy" id="1817851"/>
    <lineage>
        <taxon>Bacteria</taxon>
        <taxon>Candidatus Edwardsiibacteriota</taxon>
    </lineage>
</organism>
<dbReference type="GO" id="GO:0005886">
    <property type="term" value="C:plasma membrane"/>
    <property type="evidence" value="ECO:0007669"/>
    <property type="project" value="UniProtKB-SubCell"/>
</dbReference>
<sequence length="290" mass="31722">MDNPNDRELKDLWQQVFRGWRIIGSAMILAALAGLIFSLTSPKIYQAEALAAVPESGKLAAISSESKGTLFVLVNVGGTSPLKSKPTTVSLVNIPETKAMINQLWDRIKSGPPGTMFPPGDAAIIEGIRCEEIKGSENIFRLVVQTRQPGPPAEKALLGAIAHLNDNLFIKQKIEEERKSLDQSIRDTEENLQKALLIREGLQRSGSFRQNPNFNPAELETSINDFKVKINNLRNSLENLTGYRIIGKPVAGTDPIRPKVLSTVLMSLALGLMLGLLAVFIKGAVRDRSC</sequence>
<proteinExistence type="predicted"/>
<evidence type="ECO:0000313" key="9">
    <source>
        <dbReference type="EMBL" id="OGF11146.1"/>
    </source>
</evidence>
<evidence type="ECO:0000259" key="8">
    <source>
        <dbReference type="Pfam" id="PF02706"/>
    </source>
</evidence>
<dbReference type="InterPro" id="IPR003856">
    <property type="entry name" value="LPS_length_determ_N"/>
</dbReference>
<dbReference type="InterPro" id="IPR050445">
    <property type="entry name" value="Bact_polysacc_biosynth/exp"/>
</dbReference>
<keyword evidence="6" id="KW-0175">Coiled coil</keyword>
<keyword evidence="2" id="KW-1003">Cell membrane</keyword>
<feature type="domain" description="Polysaccharide chain length determinant N-terminal" evidence="8">
    <location>
        <begin position="8"/>
        <end position="60"/>
    </location>
</feature>
<feature type="coiled-coil region" evidence="6">
    <location>
        <begin position="171"/>
        <end position="205"/>
    </location>
</feature>
<evidence type="ECO:0000256" key="1">
    <source>
        <dbReference type="ARBA" id="ARBA00004651"/>
    </source>
</evidence>
<dbReference type="PANTHER" id="PTHR32309:SF31">
    <property type="entry name" value="CAPSULAR EXOPOLYSACCHARIDE FAMILY"/>
    <property type="match status" value="1"/>
</dbReference>
<gene>
    <name evidence="9" type="ORF">A2024_07725</name>
</gene>
<evidence type="ECO:0000256" key="7">
    <source>
        <dbReference type="SAM" id="Phobius"/>
    </source>
</evidence>
<evidence type="ECO:0000313" key="10">
    <source>
        <dbReference type="Proteomes" id="UP000177230"/>
    </source>
</evidence>
<keyword evidence="4 7" id="KW-1133">Transmembrane helix</keyword>
<keyword evidence="5 7" id="KW-0472">Membrane</keyword>
<dbReference type="Pfam" id="PF02706">
    <property type="entry name" value="Wzz"/>
    <property type="match status" value="1"/>
</dbReference>
<evidence type="ECO:0000256" key="6">
    <source>
        <dbReference type="SAM" id="Coils"/>
    </source>
</evidence>